<dbReference type="InterPro" id="IPR042106">
    <property type="entry name" value="Nuo/plastoQ_OxRdtase_6_NuoJ"/>
</dbReference>
<feature type="transmembrane region" description="Helical" evidence="2">
    <location>
        <begin position="61"/>
        <end position="79"/>
    </location>
</feature>
<comment type="subcellular location">
    <subcellularLocation>
        <location evidence="2">Cell membrane</location>
        <topology evidence="2">Multi-pass membrane protein</topology>
    </subcellularLocation>
</comment>
<dbReference type="GO" id="GO:0005886">
    <property type="term" value="C:plasma membrane"/>
    <property type="evidence" value="ECO:0007669"/>
    <property type="project" value="UniProtKB-SubCell"/>
</dbReference>
<dbReference type="EC" id="7.1.1.-" evidence="2"/>
<accession>A0A6V8LPU2</accession>
<sequence length="170" mass="17576">MKEFVVNASFALYALITLGGAVWAVTAESLVRALLGLTISLMGVAALYVLIAAPFVALMQILIYVGAVVVLIFFAIMLTRAQAEAEEARPGDRGRLLRSGAVGLAVAGLLAAACLKHGPALVGTAAEVSPAQLGETFLGQYLLGFEVISVVLFAAMAGAVLLAFERRKGA</sequence>
<keyword evidence="3" id="KW-0560">Oxidoreductase</keyword>
<keyword evidence="2" id="KW-1003">Cell membrane</keyword>
<dbReference type="GO" id="GO:0008137">
    <property type="term" value="F:NADH dehydrogenase (ubiquinone) activity"/>
    <property type="evidence" value="ECO:0007669"/>
    <property type="project" value="UniProtKB-UniRule"/>
</dbReference>
<name>A0A6V8LPU2_9BACT</name>
<dbReference type="EMBL" id="BLTE01000001">
    <property type="protein sequence ID" value="GFK92561.1"/>
    <property type="molecule type" value="Genomic_DNA"/>
</dbReference>
<dbReference type="RefSeq" id="WP_173080750.1">
    <property type="nucleotide sequence ID" value="NZ_BLTE01000001.1"/>
</dbReference>
<keyword evidence="2" id="KW-0874">Quinone</keyword>
<keyword evidence="2" id="KW-1133">Transmembrane helix</keyword>
<keyword evidence="2" id="KW-0472">Membrane</keyword>
<proteinExistence type="inferred from homology"/>
<evidence type="ECO:0000256" key="2">
    <source>
        <dbReference type="RuleBase" id="RU004429"/>
    </source>
</evidence>
<feature type="transmembrane region" description="Helical" evidence="2">
    <location>
        <begin position="6"/>
        <end position="26"/>
    </location>
</feature>
<keyword evidence="2" id="KW-0520">NAD</keyword>
<dbReference type="PANTHER" id="PTHR33269">
    <property type="entry name" value="NADH-UBIQUINONE OXIDOREDUCTASE CHAIN 6"/>
    <property type="match status" value="1"/>
</dbReference>
<dbReference type="InterPro" id="IPR001457">
    <property type="entry name" value="NADH_UbQ/plastoQ_OxRdtase_su6"/>
</dbReference>
<dbReference type="AlphaFoldDB" id="A0A6V8LPU2"/>
<feature type="transmembrane region" description="Helical" evidence="2">
    <location>
        <begin position="33"/>
        <end position="55"/>
    </location>
</feature>
<dbReference type="Proteomes" id="UP000494245">
    <property type="component" value="Unassembled WGS sequence"/>
</dbReference>
<evidence type="ECO:0000256" key="1">
    <source>
        <dbReference type="ARBA" id="ARBA00005698"/>
    </source>
</evidence>
<comment type="function">
    <text evidence="2">NDH-1 shuttles electrons from NADH, via FMN and iron-sulfur (Fe-S) centers, to quinones in the respiratory chain. Couples the redox reaction to proton translocation (for every two electrons transferred, four hydrogen ions are translocated across the cytoplasmic membrane), and thus conserves the redox energy in a proton gradient.</text>
</comment>
<organism evidence="3 4">
    <name type="scientific">Fundidesulfovibrio magnetotacticus</name>
    <dbReference type="NCBI Taxonomy" id="2730080"/>
    <lineage>
        <taxon>Bacteria</taxon>
        <taxon>Pseudomonadati</taxon>
        <taxon>Thermodesulfobacteriota</taxon>
        <taxon>Desulfovibrionia</taxon>
        <taxon>Desulfovibrionales</taxon>
        <taxon>Desulfovibrionaceae</taxon>
        <taxon>Fundidesulfovibrio</taxon>
    </lineage>
</organism>
<comment type="catalytic activity">
    <reaction evidence="2">
        <text>a quinone + NADH + 5 H(+)(in) = a quinol + NAD(+) + 4 H(+)(out)</text>
        <dbReference type="Rhea" id="RHEA:57888"/>
        <dbReference type="ChEBI" id="CHEBI:15378"/>
        <dbReference type="ChEBI" id="CHEBI:24646"/>
        <dbReference type="ChEBI" id="CHEBI:57540"/>
        <dbReference type="ChEBI" id="CHEBI:57945"/>
        <dbReference type="ChEBI" id="CHEBI:132124"/>
    </reaction>
</comment>
<evidence type="ECO:0000313" key="3">
    <source>
        <dbReference type="EMBL" id="GFK92561.1"/>
    </source>
</evidence>
<feature type="transmembrane region" description="Helical" evidence="2">
    <location>
        <begin position="138"/>
        <end position="164"/>
    </location>
</feature>
<dbReference type="PANTHER" id="PTHR33269:SF17">
    <property type="entry name" value="NADH-UBIQUINONE OXIDOREDUCTASE CHAIN 6"/>
    <property type="match status" value="1"/>
</dbReference>
<protein>
    <recommendedName>
        <fullName evidence="2">NADH-quinone oxidoreductase subunit J</fullName>
        <ecNumber evidence="2">7.1.1.-</ecNumber>
    </recommendedName>
</protein>
<gene>
    <name evidence="3" type="primary">nuoJ_2</name>
    <name evidence="3" type="ORF">NNJEOMEG_00386</name>
</gene>
<dbReference type="Pfam" id="PF00499">
    <property type="entry name" value="Oxidored_q3"/>
    <property type="match status" value="1"/>
</dbReference>
<feature type="transmembrane region" description="Helical" evidence="2">
    <location>
        <begin position="100"/>
        <end position="118"/>
    </location>
</feature>
<evidence type="ECO:0000313" key="4">
    <source>
        <dbReference type="Proteomes" id="UP000494245"/>
    </source>
</evidence>
<dbReference type="Gene3D" id="1.20.120.1200">
    <property type="entry name" value="NADH-ubiquinone/plastoquinone oxidoreductase chain 6, subunit NuoJ"/>
    <property type="match status" value="1"/>
</dbReference>
<reference evidence="3 4" key="1">
    <citation type="submission" date="2020-04" db="EMBL/GenBank/DDBJ databases">
        <authorList>
            <consortium name="Desulfovibrio sp. FSS-1 genome sequencing consortium"/>
            <person name="Shimoshige H."/>
            <person name="Kobayashi H."/>
            <person name="Maekawa T."/>
        </authorList>
    </citation>
    <scope>NUCLEOTIDE SEQUENCE [LARGE SCALE GENOMIC DNA]</scope>
    <source>
        <strain evidence="3 4">SIID29052-01</strain>
    </source>
</reference>
<dbReference type="GO" id="GO:0048038">
    <property type="term" value="F:quinone binding"/>
    <property type="evidence" value="ECO:0007669"/>
    <property type="project" value="UniProtKB-UniRule"/>
</dbReference>
<keyword evidence="2" id="KW-0812">Transmembrane</keyword>
<keyword evidence="4" id="KW-1185">Reference proteome</keyword>
<dbReference type="GO" id="GO:0016491">
    <property type="term" value="F:oxidoreductase activity"/>
    <property type="evidence" value="ECO:0007669"/>
    <property type="project" value="UniProtKB-KW"/>
</dbReference>
<comment type="similarity">
    <text evidence="1 2">Belongs to the complex I subunit 6 family.</text>
</comment>
<reference evidence="3 4" key="2">
    <citation type="submission" date="2020-05" db="EMBL/GenBank/DDBJ databases">
        <title>Draft genome sequence of Desulfovibrio sp. strainFSS-1.</title>
        <authorList>
            <person name="Shimoshige H."/>
            <person name="Kobayashi H."/>
            <person name="Maekawa T."/>
        </authorList>
    </citation>
    <scope>NUCLEOTIDE SEQUENCE [LARGE SCALE GENOMIC DNA]</scope>
    <source>
        <strain evidence="3 4">SIID29052-01</strain>
    </source>
</reference>
<comment type="caution">
    <text evidence="3">The sequence shown here is derived from an EMBL/GenBank/DDBJ whole genome shotgun (WGS) entry which is preliminary data.</text>
</comment>